<dbReference type="EC" id="3.2.1.41" evidence="3"/>
<keyword evidence="3" id="KW-0326">Glycosidase</keyword>
<dbReference type="SMART" id="SM00642">
    <property type="entry name" value="Aamy"/>
    <property type="match status" value="1"/>
</dbReference>
<dbReference type="EMBL" id="CP049228">
    <property type="protein sequence ID" value="QIH23862.1"/>
    <property type="molecule type" value="Genomic_DNA"/>
</dbReference>
<reference evidence="3 4" key="1">
    <citation type="submission" date="2020-02" db="EMBL/GenBank/DDBJ databases">
        <title>Complete genome sequences of six Lactobacillus iners strains isolated from the human vagina.</title>
        <authorList>
            <person name="France M.T."/>
            <person name="Rutt L."/>
            <person name="Narina S."/>
            <person name="Arbaugh S."/>
            <person name="Humphrys M.S."/>
            <person name="Ma B."/>
            <person name="Hayward M.R."/>
            <person name="Relman D."/>
            <person name="Kwon D.S."/>
            <person name="Ravel J."/>
        </authorList>
    </citation>
    <scope>NUCLEOTIDE SEQUENCE [LARGE SCALE GENOMIC DNA]</scope>
    <source>
        <strain evidence="3 4">C0210C1</strain>
    </source>
</reference>
<dbReference type="InterPro" id="IPR006047">
    <property type="entry name" value="GH13_cat_dom"/>
</dbReference>
<proteinExistence type="inferred from homology"/>
<dbReference type="InterPro" id="IPR004193">
    <property type="entry name" value="Glyco_hydro_13_N"/>
</dbReference>
<evidence type="ECO:0000259" key="2">
    <source>
        <dbReference type="SMART" id="SM00642"/>
    </source>
</evidence>
<dbReference type="InterPro" id="IPR017853">
    <property type="entry name" value="GH"/>
</dbReference>
<dbReference type="SUPFAM" id="SSF51445">
    <property type="entry name" value="(Trans)glycosidases"/>
    <property type="match status" value="1"/>
</dbReference>
<dbReference type="Gene3D" id="2.60.40.10">
    <property type="entry name" value="Immunoglobulins"/>
    <property type="match status" value="1"/>
</dbReference>
<dbReference type="Pfam" id="PF02922">
    <property type="entry name" value="CBM_48"/>
    <property type="match status" value="1"/>
</dbReference>
<evidence type="ECO:0000313" key="4">
    <source>
        <dbReference type="Proteomes" id="UP000501676"/>
    </source>
</evidence>
<evidence type="ECO:0000256" key="1">
    <source>
        <dbReference type="ARBA" id="ARBA00008061"/>
    </source>
</evidence>
<accession>A0A6G7B8Z2</accession>
<dbReference type="Pfam" id="PF00128">
    <property type="entry name" value="Alpha-amylase"/>
    <property type="match status" value="1"/>
</dbReference>
<dbReference type="CDD" id="cd11341">
    <property type="entry name" value="AmyAc_Pullulanase_LD-like"/>
    <property type="match status" value="1"/>
</dbReference>
<dbReference type="Gene3D" id="3.20.20.80">
    <property type="entry name" value="Glycosidases"/>
    <property type="match status" value="1"/>
</dbReference>
<dbReference type="CDD" id="cd02860">
    <property type="entry name" value="E_set_Pullulanase"/>
    <property type="match status" value="1"/>
</dbReference>
<dbReference type="NCBIfam" id="TIGR02104">
    <property type="entry name" value="pulA_typeI"/>
    <property type="match status" value="1"/>
</dbReference>
<keyword evidence="3" id="KW-0378">Hydrolase</keyword>
<dbReference type="Proteomes" id="UP000501676">
    <property type="component" value="Chromosome"/>
</dbReference>
<dbReference type="SUPFAM" id="SSF81296">
    <property type="entry name" value="E set domains"/>
    <property type="match status" value="1"/>
</dbReference>
<evidence type="ECO:0000313" key="3">
    <source>
        <dbReference type="EMBL" id="QIH23862.1"/>
    </source>
</evidence>
<organism evidence="3 4">
    <name type="scientific">Lactobacillus iners</name>
    <dbReference type="NCBI Taxonomy" id="147802"/>
    <lineage>
        <taxon>Bacteria</taxon>
        <taxon>Bacillati</taxon>
        <taxon>Bacillota</taxon>
        <taxon>Bacilli</taxon>
        <taxon>Lactobacillales</taxon>
        <taxon>Lactobacillaceae</taxon>
        <taxon>Lactobacillus</taxon>
    </lineage>
</organism>
<feature type="domain" description="Glycosyl hydrolase family 13 catalytic" evidence="2">
    <location>
        <begin position="183"/>
        <end position="572"/>
    </location>
</feature>
<comment type="similarity">
    <text evidence="1">Belongs to the glycosyl hydrolase 13 family.</text>
</comment>
<dbReference type="GO" id="GO:0051060">
    <property type="term" value="F:pullulanase activity"/>
    <property type="evidence" value="ECO:0007669"/>
    <property type="project" value="UniProtKB-EC"/>
</dbReference>
<name>A0A6G7B8Z2_9LACO</name>
<dbReference type="RefSeq" id="WP_006736930.1">
    <property type="nucleotide sequence ID" value="NZ_CP049228.1"/>
</dbReference>
<dbReference type="InterPro" id="IPR011840">
    <property type="entry name" value="PulA_typeI"/>
</dbReference>
<protein>
    <submittedName>
        <fullName evidence="3">Type I pullulanase</fullName>
        <ecNumber evidence="3">3.2.1.41</ecNumber>
    </submittedName>
</protein>
<dbReference type="PANTHER" id="PTHR43002">
    <property type="entry name" value="GLYCOGEN DEBRANCHING ENZYME"/>
    <property type="match status" value="1"/>
</dbReference>
<gene>
    <name evidence="3" type="primary">pulA</name>
    <name evidence="3" type="ORF">G6Z83_03970</name>
</gene>
<dbReference type="InterPro" id="IPR013783">
    <property type="entry name" value="Ig-like_fold"/>
</dbReference>
<dbReference type="AlphaFoldDB" id="A0A6G7B8Z2"/>
<dbReference type="InterPro" id="IPR014756">
    <property type="entry name" value="Ig_E-set"/>
</dbReference>
<dbReference type="GO" id="GO:0005975">
    <property type="term" value="P:carbohydrate metabolic process"/>
    <property type="evidence" value="ECO:0007669"/>
    <property type="project" value="InterPro"/>
</dbReference>
<sequence>MHVYIIKVSVLKTEEGFWEKVMEKHVLKKFYGLTSPEFDRENYYGGSDLGLSFEKDKVIFKIWSPIADTVTVRLYHDLNNNSISDRELTLDKENAGVWTCMISSKYIGWAYDYKFTFCDGTVTYANDPYAVAATINGVRSVIIDIAKIEVNDLVKLPSFTNPTDAIIYETSVRDITADKNGGFKYPGLFLGLSEKNTHTAQGYATGLSYLKSLGITHVQLLPMFDFGSLDEADPNHGYNWGYDPINYNVPEGTYSTDPADPVCRIKEMKYMVNELHRAGIRVVMDVVYNHVFDIHKQAFEQVVPGYYFKHDEKGNMIDDIGMGNAIASQRLMVRKYIVDSVIFWIKNYHIDGFRFDTMGVLDVDTMNLVVEEAHKIDPGILIYGEGWNIKPIERPLESGHDHASLMPNVGFFGENLRNAVIGESGEYADYRPGLVQGNLAEVGASGKKYYEQDVCEFVKGFMGSNGFHTYIAPHQLINYSTCHDNFTLYDALIAHLPNASRPEIIKRAAMSLAMILLAEGVPLIHSGQECLRTKNGNVNSYNAPIEENKIDWLRVEQNQDLIEFFKKLVNIRKKYSIFRIDDYQEISRIVKPYVLKQNGIFAFEYTMPTCKLYVLFNIKNETQLFNQIDLSGAKVILSNDNDLLLSQHSSLGALSTSIVIVK</sequence>